<reference evidence="1" key="2">
    <citation type="journal article" date="2015" name="Data Brief">
        <title>Shoot transcriptome of the giant reed, Arundo donax.</title>
        <authorList>
            <person name="Barrero R.A."/>
            <person name="Guerrero F.D."/>
            <person name="Moolhuijzen P."/>
            <person name="Goolsby J.A."/>
            <person name="Tidwell J."/>
            <person name="Bellgard S.E."/>
            <person name="Bellgard M.I."/>
        </authorList>
    </citation>
    <scope>NUCLEOTIDE SEQUENCE</scope>
    <source>
        <tissue evidence="1">Shoot tissue taken approximately 20 cm above the soil surface</tissue>
    </source>
</reference>
<organism evidence="1">
    <name type="scientific">Arundo donax</name>
    <name type="common">Giant reed</name>
    <name type="synonym">Donax arundinaceus</name>
    <dbReference type="NCBI Taxonomy" id="35708"/>
    <lineage>
        <taxon>Eukaryota</taxon>
        <taxon>Viridiplantae</taxon>
        <taxon>Streptophyta</taxon>
        <taxon>Embryophyta</taxon>
        <taxon>Tracheophyta</taxon>
        <taxon>Spermatophyta</taxon>
        <taxon>Magnoliopsida</taxon>
        <taxon>Liliopsida</taxon>
        <taxon>Poales</taxon>
        <taxon>Poaceae</taxon>
        <taxon>PACMAD clade</taxon>
        <taxon>Arundinoideae</taxon>
        <taxon>Arundineae</taxon>
        <taxon>Arundo</taxon>
    </lineage>
</organism>
<sequence length="42" mass="5148">MHILRYENMYASISIMFQSNPKNMRTSLHTYHHNSKQIIYFT</sequence>
<proteinExistence type="predicted"/>
<evidence type="ECO:0000313" key="1">
    <source>
        <dbReference type="EMBL" id="JAD82203.1"/>
    </source>
</evidence>
<dbReference type="AlphaFoldDB" id="A0A0A9D682"/>
<protein>
    <submittedName>
        <fullName evidence="1">Uncharacterized protein</fullName>
    </submittedName>
</protein>
<name>A0A0A9D682_ARUDO</name>
<reference evidence="1" key="1">
    <citation type="submission" date="2014-09" db="EMBL/GenBank/DDBJ databases">
        <authorList>
            <person name="Magalhaes I.L.F."/>
            <person name="Oliveira U."/>
            <person name="Santos F.R."/>
            <person name="Vidigal T.H.D.A."/>
            <person name="Brescovit A.D."/>
            <person name="Santos A.J."/>
        </authorList>
    </citation>
    <scope>NUCLEOTIDE SEQUENCE</scope>
    <source>
        <tissue evidence="1">Shoot tissue taken approximately 20 cm above the soil surface</tissue>
    </source>
</reference>
<dbReference type="EMBL" id="GBRH01215692">
    <property type="protein sequence ID" value="JAD82203.1"/>
    <property type="molecule type" value="Transcribed_RNA"/>
</dbReference>
<accession>A0A0A9D682</accession>